<dbReference type="Pfam" id="PF00550">
    <property type="entry name" value="PP-binding"/>
    <property type="match status" value="1"/>
</dbReference>
<name>A0A1V0RSZ4_9RHOB</name>
<dbReference type="SUPFAM" id="SSF47336">
    <property type="entry name" value="ACP-like"/>
    <property type="match status" value="1"/>
</dbReference>
<proteinExistence type="predicted"/>
<feature type="domain" description="Carrier" evidence="1">
    <location>
        <begin position="24"/>
        <end position="83"/>
    </location>
</feature>
<dbReference type="InterPro" id="IPR009081">
    <property type="entry name" value="PP-bd_ACP"/>
</dbReference>
<gene>
    <name evidence="2" type="ORF">ROSMUCSMR3_03412</name>
</gene>
<protein>
    <recommendedName>
        <fullName evidence="1">Carrier domain-containing protein</fullName>
    </recommendedName>
</protein>
<accession>A0A1V0RSZ4</accession>
<evidence type="ECO:0000313" key="3">
    <source>
        <dbReference type="Proteomes" id="UP000192273"/>
    </source>
</evidence>
<dbReference type="Proteomes" id="UP000192273">
    <property type="component" value="Chromosome"/>
</dbReference>
<organism evidence="2 3">
    <name type="scientific">Roseovarius mucosus</name>
    <dbReference type="NCBI Taxonomy" id="215743"/>
    <lineage>
        <taxon>Bacteria</taxon>
        <taxon>Pseudomonadati</taxon>
        <taxon>Pseudomonadota</taxon>
        <taxon>Alphaproteobacteria</taxon>
        <taxon>Rhodobacterales</taxon>
        <taxon>Roseobacteraceae</taxon>
        <taxon>Roseovarius</taxon>
    </lineage>
</organism>
<keyword evidence="3" id="KW-1185">Reference proteome</keyword>
<dbReference type="EMBL" id="CP020474">
    <property type="protein sequence ID" value="ARE84871.1"/>
    <property type="molecule type" value="Genomic_DNA"/>
</dbReference>
<evidence type="ECO:0000313" key="2">
    <source>
        <dbReference type="EMBL" id="ARE84871.1"/>
    </source>
</evidence>
<sequence length="94" mass="10146">MPSRTPLIQPADEGVIRGGMAAHITTVIKVPDPVSTKNRFDVYGLDTTETTNIGAQKDEQFAIQVNPNEVFDNPSVRALGHHVAHPIGESRATT</sequence>
<dbReference type="KEGG" id="rmm:ROSMUCSMR3_03412"/>
<dbReference type="AlphaFoldDB" id="A0A1V0RSZ4"/>
<reference evidence="2 3" key="1">
    <citation type="submission" date="2017-03" db="EMBL/GenBank/DDBJ databases">
        <title>Genome Sequence of Roseovarius mucosus strain SMR3 Isolated from a culture of the Diatom Skeletonema marinoi.</title>
        <authorList>
            <person name="Topel M."/>
            <person name="Pinder M."/>
            <person name="Johansson O.N."/>
            <person name="Kourtchenko O."/>
            <person name="Godhe A."/>
            <person name="Clarke A.K."/>
        </authorList>
    </citation>
    <scope>NUCLEOTIDE SEQUENCE [LARGE SCALE GENOMIC DNA]</scope>
    <source>
        <strain evidence="2 3">SMR3</strain>
    </source>
</reference>
<dbReference type="InterPro" id="IPR036736">
    <property type="entry name" value="ACP-like_sf"/>
</dbReference>
<evidence type="ECO:0000259" key="1">
    <source>
        <dbReference type="Pfam" id="PF00550"/>
    </source>
</evidence>
<dbReference type="RefSeq" id="WP_157667350.1">
    <property type="nucleotide sequence ID" value="NZ_CP020474.1"/>
</dbReference>
<dbReference type="Gene3D" id="1.10.1200.10">
    <property type="entry name" value="ACP-like"/>
    <property type="match status" value="1"/>
</dbReference>